<dbReference type="Gene3D" id="2.130.10.10">
    <property type="entry name" value="YVTN repeat-like/Quinoprotein amine dehydrogenase"/>
    <property type="match status" value="1"/>
</dbReference>
<accession>A0A8I2YLX8</accession>
<evidence type="ECO:0000313" key="2">
    <source>
        <dbReference type="Proteomes" id="UP000683000"/>
    </source>
</evidence>
<dbReference type="InterPro" id="IPR036322">
    <property type="entry name" value="WD40_repeat_dom_sf"/>
</dbReference>
<dbReference type="OrthoDB" id="2654453at2759"/>
<name>A0A8I2YLX8_9AGAM</name>
<dbReference type="SUPFAM" id="SSF50978">
    <property type="entry name" value="WD40 repeat-like"/>
    <property type="match status" value="1"/>
</dbReference>
<dbReference type="AlphaFoldDB" id="A0A8I2YLX8"/>
<comment type="caution">
    <text evidence="1">The sequence shown here is derived from an EMBL/GenBank/DDBJ whole genome shotgun (WGS) entry which is preliminary data.</text>
</comment>
<organism evidence="1 2">
    <name type="scientific">Boletus reticuloceps</name>
    <dbReference type="NCBI Taxonomy" id="495285"/>
    <lineage>
        <taxon>Eukaryota</taxon>
        <taxon>Fungi</taxon>
        <taxon>Dikarya</taxon>
        <taxon>Basidiomycota</taxon>
        <taxon>Agaricomycotina</taxon>
        <taxon>Agaricomycetes</taxon>
        <taxon>Agaricomycetidae</taxon>
        <taxon>Boletales</taxon>
        <taxon>Boletineae</taxon>
        <taxon>Boletaceae</taxon>
        <taxon>Boletoideae</taxon>
        <taxon>Boletus</taxon>
    </lineage>
</organism>
<reference evidence="1" key="1">
    <citation type="submission" date="2021-03" db="EMBL/GenBank/DDBJ databases">
        <title>Evolutionary innovations through gain and loss of genes in the ectomycorrhizal Boletales.</title>
        <authorList>
            <person name="Wu G."/>
            <person name="Miyauchi S."/>
            <person name="Morin E."/>
            <person name="Yang Z.-L."/>
            <person name="Xu J."/>
            <person name="Martin F.M."/>
        </authorList>
    </citation>
    <scope>NUCLEOTIDE SEQUENCE</scope>
    <source>
        <strain evidence="1">BR01</strain>
    </source>
</reference>
<dbReference type="InterPro" id="IPR015943">
    <property type="entry name" value="WD40/YVTN_repeat-like_dom_sf"/>
</dbReference>
<keyword evidence="2" id="KW-1185">Reference proteome</keyword>
<proteinExistence type="predicted"/>
<sequence>MIRSTVLKGSLGSGGVKLWNLCTRKEIGYSGTNQDLYGTVSCAMWVKPSHRVTNILCYGMGLGYLIFIQQNARDANFQEICAQRLQDRHEITCLAWDPSWSDGGACIAVGMHDSIVQVLLLNSHSKLQSVFVGGLNKTVPKSIAFVDHDEVYVFSLFNGNV</sequence>
<dbReference type="EMBL" id="JAGFBS010000015">
    <property type="protein sequence ID" value="KAG6375204.1"/>
    <property type="molecule type" value="Genomic_DNA"/>
</dbReference>
<gene>
    <name evidence="1" type="ORF">JVT61DRAFT_3416</name>
</gene>
<dbReference type="Proteomes" id="UP000683000">
    <property type="component" value="Unassembled WGS sequence"/>
</dbReference>
<protein>
    <submittedName>
        <fullName evidence="1">Uncharacterized protein</fullName>
    </submittedName>
</protein>
<evidence type="ECO:0000313" key="1">
    <source>
        <dbReference type="EMBL" id="KAG6375204.1"/>
    </source>
</evidence>